<proteinExistence type="predicted"/>
<evidence type="ECO:0000313" key="3">
    <source>
        <dbReference type="Proteomes" id="UP000187526"/>
    </source>
</evidence>
<organism evidence="2 3">
    <name type="scientific">Azonexus hydrophilus</name>
    <dbReference type="NCBI Taxonomy" id="418702"/>
    <lineage>
        <taxon>Bacteria</taxon>
        <taxon>Pseudomonadati</taxon>
        <taxon>Pseudomonadota</taxon>
        <taxon>Betaproteobacteria</taxon>
        <taxon>Rhodocyclales</taxon>
        <taxon>Azonexaceae</taxon>
        <taxon>Azonexus</taxon>
    </lineage>
</organism>
<gene>
    <name evidence="2" type="ORF">BJN45_11940</name>
</gene>
<evidence type="ECO:0000313" key="2">
    <source>
        <dbReference type="EMBL" id="OMG52953.1"/>
    </source>
</evidence>
<keyword evidence="1" id="KW-0175">Coiled coil</keyword>
<dbReference type="Proteomes" id="UP000187526">
    <property type="component" value="Unassembled WGS sequence"/>
</dbReference>
<comment type="caution">
    <text evidence="2">The sequence shown here is derived from an EMBL/GenBank/DDBJ whole genome shotgun (WGS) entry which is preliminary data.</text>
</comment>
<keyword evidence="3" id="KW-1185">Reference proteome</keyword>
<reference evidence="2 3" key="1">
    <citation type="submission" date="2016-10" db="EMBL/GenBank/DDBJ databases">
        <title>Alkaliphiles isolated from bioreactors.</title>
        <authorList>
            <person name="Salah Z."/>
            <person name="Rout S.P."/>
            <person name="Humphreys P.N."/>
        </authorList>
    </citation>
    <scope>NUCLEOTIDE SEQUENCE [LARGE SCALE GENOMIC DNA]</scope>
    <source>
        <strain evidence="2 3">ZS02</strain>
    </source>
</reference>
<dbReference type="EMBL" id="MTHD01000004">
    <property type="protein sequence ID" value="OMG52953.1"/>
    <property type="molecule type" value="Genomic_DNA"/>
</dbReference>
<feature type="coiled-coil region" evidence="1">
    <location>
        <begin position="250"/>
        <end position="281"/>
    </location>
</feature>
<name>A0A1R1I2N7_9RHOO</name>
<sequence length="314" mass="35572">MENGYRSPQSYANFSNAVDNIGHGIFNMMAKGVTAIGNSIKKDGIFKSPATVKALDSAVSSIILASKSAVIDALNERHGGAIYNYTKEEAQKASAILLNSENGRIPESDIQKEILGLFAVYPYDERIYKYLLTKFGADSGKLDAVADYFGIPGLANEKERIFRSKLNDANLSSVDAIQSSIGLFRDFANNIGYAGYEKDLEELLDTVREKEFQMEVAKYQLQTLSEWDQNIPIIEKYAQDINYKKFTIWASDMRRELETAQKQQEIEQNKKQKECDEFEKKSKFMQFMTSKDPSVEKKRGAITLVIIFIIYLLY</sequence>
<dbReference type="AlphaFoldDB" id="A0A1R1I2N7"/>
<protein>
    <submittedName>
        <fullName evidence="2">Uncharacterized protein</fullName>
    </submittedName>
</protein>
<accession>A0A1R1I2N7</accession>
<evidence type="ECO:0000256" key="1">
    <source>
        <dbReference type="SAM" id="Coils"/>
    </source>
</evidence>